<proteinExistence type="predicted"/>
<sequence length="189" mass="22501">MAVVYLCVSFENKISSTVNTTMRHYFLWAERQAGRRVTKCPYPPTEAWYAEKGIEHDKVGPKGSHLNPVKRSFSHWFDATKELHDLGFFRSMWRYIPAAYVKNRVHCRRIDRISYLLFFECIHPSHLAVGSLAYFTYRRLQKARRKMTMRGLNLSYDLRKIRLEYRCMNLSIGQSSFCHTFEWDVQRSS</sequence>
<protein>
    <submittedName>
        <fullName evidence="1">Uncharacterized protein</fullName>
    </submittedName>
</protein>
<keyword evidence="2" id="KW-1185">Reference proteome</keyword>
<evidence type="ECO:0000313" key="1">
    <source>
        <dbReference type="EMBL" id="KAI9916375.1"/>
    </source>
</evidence>
<accession>A0ACC0WC23</accession>
<evidence type="ECO:0000313" key="2">
    <source>
        <dbReference type="Proteomes" id="UP001163321"/>
    </source>
</evidence>
<comment type="caution">
    <text evidence="1">The sequence shown here is derived from an EMBL/GenBank/DDBJ whole genome shotgun (WGS) entry which is preliminary data.</text>
</comment>
<gene>
    <name evidence="1" type="ORF">PsorP6_016999</name>
</gene>
<organism evidence="1 2">
    <name type="scientific">Peronosclerospora sorghi</name>
    <dbReference type="NCBI Taxonomy" id="230839"/>
    <lineage>
        <taxon>Eukaryota</taxon>
        <taxon>Sar</taxon>
        <taxon>Stramenopiles</taxon>
        <taxon>Oomycota</taxon>
        <taxon>Peronosporomycetes</taxon>
        <taxon>Peronosporales</taxon>
        <taxon>Peronosporaceae</taxon>
        <taxon>Peronosclerospora</taxon>
    </lineage>
</organism>
<dbReference type="EMBL" id="CM047581">
    <property type="protein sequence ID" value="KAI9916375.1"/>
    <property type="molecule type" value="Genomic_DNA"/>
</dbReference>
<reference evidence="1 2" key="1">
    <citation type="journal article" date="2022" name="bioRxiv">
        <title>The genome of the oomycete Peronosclerospora sorghi, a cosmopolitan pathogen of maize and sorghum, is inflated with dispersed pseudogenes.</title>
        <authorList>
            <person name="Fletcher K."/>
            <person name="Martin F."/>
            <person name="Isakeit T."/>
            <person name="Cavanaugh K."/>
            <person name="Magill C."/>
            <person name="Michelmore R."/>
        </authorList>
    </citation>
    <scope>NUCLEOTIDE SEQUENCE [LARGE SCALE GENOMIC DNA]</scope>
    <source>
        <strain evidence="1">P6</strain>
    </source>
</reference>
<dbReference type="Proteomes" id="UP001163321">
    <property type="component" value="Chromosome 2"/>
</dbReference>
<name>A0ACC0WC23_9STRA</name>